<protein>
    <submittedName>
        <fullName evidence="1">Uncharacterized protein</fullName>
    </submittedName>
</protein>
<evidence type="ECO:0000313" key="2">
    <source>
        <dbReference type="Proteomes" id="UP000192596"/>
    </source>
</evidence>
<evidence type="ECO:0000313" key="1">
    <source>
        <dbReference type="EMBL" id="OQO06115.1"/>
    </source>
</evidence>
<accession>A0A1V8T3Y3</accession>
<dbReference type="AlphaFoldDB" id="A0A1V8T3Y3"/>
<proteinExistence type="predicted"/>
<dbReference type="InParanoid" id="A0A1V8T3Y3"/>
<keyword evidence="2" id="KW-1185">Reference proteome</keyword>
<dbReference type="Proteomes" id="UP000192596">
    <property type="component" value="Unassembled WGS sequence"/>
</dbReference>
<reference evidence="2" key="1">
    <citation type="submission" date="2017-03" db="EMBL/GenBank/DDBJ databases">
        <title>Genomes of endolithic fungi from Antarctica.</title>
        <authorList>
            <person name="Coleine C."/>
            <person name="Masonjones S."/>
            <person name="Stajich J.E."/>
        </authorList>
    </citation>
    <scope>NUCLEOTIDE SEQUENCE [LARGE SCALE GENOMIC DNA]</scope>
    <source>
        <strain evidence="2">CCFEE 5527</strain>
    </source>
</reference>
<dbReference type="EMBL" id="NAJO01000017">
    <property type="protein sequence ID" value="OQO06115.1"/>
    <property type="molecule type" value="Genomic_DNA"/>
</dbReference>
<sequence length="158" mass="16791">MLSPNNLVALVGASVGNDIRAGTFKSACDAYADDGHGNTFLEGTGVGSSKVDVRGTFRVTSSKSYAFNVFKNMTNQPSFSSVGNLCDHYISLYNTSVTQGVYTPVKVQGSGYVRPPYYLEKTTLAASGYRMDLSFIETNNVRCESLEGFSGTGSGDSA</sequence>
<organism evidence="1 2">
    <name type="scientific">Cryoendolithus antarcticus</name>
    <dbReference type="NCBI Taxonomy" id="1507870"/>
    <lineage>
        <taxon>Eukaryota</taxon>
        <taxon>Fungi</taxon>
        <taxon>Dikarya</taxon>
        <taxon>Ascomycota</taxon>
        <taxon>Pezizomycotina</taxon>
        <taxon>Dothideomycetes</taxon>
        <taxon>Dothideomycetidae</taxon>
        <taxon>Cladosporiales</taxon>
        <taxon>Cladosporiaceae</taxon>
        <taxon>Cryoendolithus</taxon>
    </lineage>
</organism>
<gene>
    <name evidence="1" type="ORF">B0A48_08703</name>
</gene>
<dbReference type="OrthoDB" id="265717at2759"/>
<name>A0A1V8T3Y3_9PEZI</name>
<comment type="caution">
    <text evidence="1">The sequence shown here is derived from an EMBL/GenBank/DDBJ whole genome shotgun (WGS) entry which is preliminary data.</text>
</comment>